<comment type="similarity">
    <text evidence="1">Belongs to the PICALM/SNAP91 family.</text>
</comment>
<feature type="compositionally biased region" description="Polar residues" evidence="2">
    <location>
        <begin position="368"/>
        <end position="381"/>
    </location>
</feature>
<dbReference type="EMBL" id="UZAE01000458">
    <property type="protein sequence ID" value="VDN97104.1"/>
    <property type="molecule type" value="Genomic_DNA"/>
</dbReference>
<dbReference type="GO" id="GO:0008021">
    <property type="term" value="C:synaptic vesicle"/>
    <property type="evidence" value="ECO:0007669"/>
    <property type="project" value="TreeGrafter"/>
</dbReference>
<dbReference type="GO" id="GO:0032050">
    <property type="term" value="F:clathrin heavy chain binding"/>
    <property type="evidence" value="ECO:0007669"/>
    <property type="project" value="TreeGrafter"/>
</dbReference>
<organism evidence="6">
    <name type="scientific">Rodentolepis nana</name>
    <name type="common">Dwarf tapeworm</name>
    <name type="synonym">Hymenolepis nana</name>
    <dbReference type="NCBI Taxonomy" id="102285"/>
    <lineage>
        <taxon>Eukaryota</taxon>
        <taxon>Metazoa</taxon>
        <taxon>Spiralia</taxon>
        <taxon>Lophotrochozoa</taxon>
        <taxon>Platyhelminthes</taxon>
        <taxon>Cestoda</taxon>
        <taxon>Eucestoda</taxon>
        <taxon>Cyclophyllidea</taxon>
        <taxon>Hymenolepididae</taxon>
        <taxon>Rodentolepis</taxon>
    </lineage>
</organism>
<dbReference type="InterPro" id="IPR013809">
    <property type="entry name" value="ENTH"/>
</dbReference>
<name>A0A0R3T2R1_RODNA</name>
<evidence type="ECO:0000313" key="5">
    <source>
        <dbReference type="Proteomes" id="UP000278807"/>
    </source>
</evidence>
<dbReference type="InterPro" id="IPR011417">
    <property type="entry name" value="ANTH_dom"/>
</dbReference>
<dbReference type="PANTHER" id="PTHR22951">
    <property type="entry name" value="CLATHRIN ASSEMBLY PROTEIN"/>
    <property type="match status" value="1"/>
</dbReference>
<feature type="region of interest" description="Disordered" evidence="2">
    <location>
        <begin position="455"/>
        <end position="496"/>
    </location>
</feature>
<dbReference type="AlphaFoldDB" id="A0A0R3T2R1"/>
<dbReference type="STRING" id="102285.A0A0R3T2R1"/>
<dbReference type="GO" id="GO:0030136">
    <property type="term" value="C:clathrin-coated vesicle"/>
    <property type="evidence" value="ECO:0007669"/>
    <property type="project" value="InterPro"/>
</dbReference>
<dbReference type="Gene3D" id="1.20.58.150">
    <property type="entry name" value="ANTH domain"/>
    <property type="match status" value="1"/>
</dbReference>
<dbReference type="GO" id="GO:0000149">
    <property type="term" value="F:SNARE binding"/>
    <property type="evidence" value="ECO:0007669"/>
    <property type="project" value="TreeGrafter"/>
</dbReference>
<feature type="compositionally biased region" description="Polar residues" evidence="2">
    <location>
        <begin position="455"/>
        <end position="476"/>
    </location>
</feature>
<dbReference type="GO" id="GO:0005545">
    <property type="term" value="F:1-phosphatidylinositol binding"/>
    <property type="evidence" value="ECO:0007669"/>
    <property type="project" value="InterPro"/>
</dbReference>
<evidence type="ECO:0000256" key="1">
    <source>
        <dbReference type="ARBA" id="ARBA00008011"/>
    </source>
</evidence>
<dbReference type="GO" id="GO:0072583">
    <property type="term" value="P:clathrin-dependent endocytosis"/>
    <property type="evidence" value="ECO:0007669"/>
    <property type="project" value="InterPro"/>
</dbReference>
<evidence type="ECO:0000313" key="4">
    <source>
        <dbReference type="EMBL" id="VDN97104.1"/>
    </source>
</evidence>
<reference evidence="4 5" key="2">
    <citation type="submission" date="2018-11" db="EMBL/GenBank/DDBJ databases">
        <authorList>
            <consortium name="Pathogen Informatics"/>
        </authorList>
    </citation>
    <scope>NUCLEOTIDE SEQUENCE [LARGE SCALE GENOMIC DNA]</scope>
</reference>
<dbReference type="PROSITE" id="PS50942">
    <property type="entry name" value="ENTH"/>
    <property type="match status" value="1"/>
</dbReference>
<feature type="region of interest" description="Disordered" evidence="2">
    <location>
        <begin position="368"/>
        <end position="387"/>
    </location>
</feature>
<dbReference type="SMART" id="SM00273">
    <property type="entry name" value="ENTH"/>
    <property type="match status" value="1"/>
</dbReference>
<evidence type="ECO:0000256" key="2">
    <source>
        <dbReference type="SAM" id="MobiDB-lite"/>
    </source>
</evidence>
<evidence type="ECO:0000259" key="3">
    <source>
        <dbReference type="PROSITE" id="PS50942"/>
    </source>
</evidence>
<dbReference type="GO" id="GO:0048268">
    <property type="term" value="P:clathrin coat assembly"/>
    <property type="evidence" value="ECO:0007669"/>
    <property type="project" value="InterPro"/>
</dbReference>
<dbReference type="GO" id="GO:0016185">
    <property type="term" value="P:synaptic vesicle budding from presynaptic endocytic zone membrane"/>
    <property type="evidence" value="ECO:0007669"/>
    <property type="project" value="TreeGrafter"/>
</dbReference>
<feature type="compositionally biased region" description="Low complexity" evidence="2">
    <location>
        <begin position="483"/>
        <end position="493"/>
    </location>
</feature>
<reference evidence="6" key="1">
    <citation type="submission" date="2016-04" db="UniProtKB">
        <authorList>
            <consortium name="WormBaseParasite"/>
        </authorList>
    </citation>
    <scope>IDENTIFICATION</scope>
</reference>
<dbReference type="WBParaSite" id="HNAJ_0000124501-mRNA-1">
    <property type="protein sequence ID" value="HNAJ_0000124501-mRNA-1"/>
    <property type="gene ID" value="HNAJ_0000124501"/>
</dbReference>
<proteinExistence type="inferred from homology"/>
<keyword evidence="5" id="KW-1185">Reference proteome</keyword>
<dbReference type="InterPro" id="IPR045192">
    <property type="entry name" value="AP180-like"/>
</dbReference>
<feature type="domain" description="ENTH" evidence="3">
    <location>
        <begin position="26"/>
        <end position="156"/>
    </location>
</feature>
<feature type="region of interest" description="Disordered" evidence="2">
    <location>
        <begin position="641"/>
        <end position="661"/>
    </location>
</feature>
<dbReference type="InterPro" id="IPR008942">
    <property type="entry name" value="ENTH_VHS"/>
</dbReference>
<protein>
    <submittedName>
        <fullName evidence="6">ENTH domain-containing protein</fullName>
    </submittedName>
</protein>
<dbReference type="Proteomes" id="UP000278807">
    <property type="component" value="Unassembled WGS sequence"/>
</dbReference>
<dbReference type="GO" id="GO:0005546">
    <property type="term" value="F:phosphatidylinositol-4,5-bisphosphate binding"/>
    <property type="evidence" value="ECO:0007669"/>
    <property type="project" value="TreeGrafter"/>
</dbReference>
<dbReference type="SUPFAM" id="SSF89009">
    <property type="entry name" value="GAT-like domain"/>
    <property type="match status" value="1"/>
</dbReference>
<dbReference type="GO" id="GO:0005905">
    <property type="term" value="C:clathrin-coated pit"/>
    <property type="evidence" value="ECO:0007669"/>
    <property type="project" value="TreeGrafter"/>
</dbReference>
<dbReference type="PANTHER" id="PTHR22951:SF5">
    <property type="entry name" value="PHOSPHATIDYLINOSITOL-BINDING CLATHRIN ASSEMBLY PROTEIN LAP"/>
    <property type="match status" value="1"/>
</dbReference>
<accession>A0A0R3T2R1</accession>
<dbReference type="Gene3D" id="1.25.40.90">
    <property type="match status" value="1"/>
</dbReference>
<evidence type="ECO:0000313" key="6">
    <source>
        <dbReference type="WBParaSite" id="HNAJ_0000124501-mRNA-1"/>
    </source>
</evidence>
<dbReference type="GO" id="GO:0098894">
    <property type="term" value="C:extrinsic component of presynaptic endocytic zone membrane"/>
    <property type="evidence" value="ECO:0007669"/>
    <property type="project" value="TreeGrafter"/>
</dbReference>
<dbReference type="OrthoDB" id="44015at2759"/>
<sequence>MAARAVKRLAGNGTGQSLVDRMTSMKHSLAGSLIAKTICKATTEEMIAPKRKHLNILVNCTYEPRLSMPEFANYIIGRSHNSSWVVSFKALITIHHLMNNGSERFSQYLASNNCQLATPRSFEKSGSQATMFLFIRHYARYLDARCSSYREVAFDFCKIKRKNDDVNMKTMPQAKLFRVLPPLERQIDALLAFDASSSELFNGVVLAAYILLYKDLIRLYAVYNEGMINIIEKFFSMSKKDCQESLRIYKTFLRRMESVNQFIKVAEACDSLQLHDGFGKQSLIFKPVPTSVLDALEAHLAHLEGKKSNDKNKASPTLSSPSTPVTADLLKLQDSSNQNLSIEQQRIIEEERLRLEAFVSQARAKCVNNTPEHGSTSNVERSNSDGDLLQLFSPTETAATSQPSSGLFDDFFFLPAVPASSSHLALSTATNVSPIANQPRPLSQFLTEPLPNPNNPFLTSNSLAWPTTGNDNSSAKTLPAPTKPSSTTNNTTTGNDLDSRLAEIADQLSIFTSSATASGTTATNSAVVAKSPPVAMTAASSSNPWLGPGGVLQPTAVNNFALTTNQTSVYRPQMQPSYSQQQQIIYPAQNQYALSQNPNAKPPTNQIAAFNMHQPMNAFPPVQSSTSAYSMQSQFRFQQSQQQVSNTGNTAPAYNPLNPFL</sequence>
<dbReference type="InterPro" id="IPR014712">
    <property type="entry name" value="ANTH_dom_sf"/>
</dbReference>
<dbReference type="Pfam" id="PF07651">
    <property type="entry name" value="ANTH"/>
    <property type="match status" value="1"/>
</dbReference>
<dbReference type="SUPFAM" id="SSF48464">
    <property type="entry name" value="ENTH/VHS domain"/>
    <property type="match status" value="1"/>
</dbReference>
<gene>
    <name evidence="4" type="ORF">HNAJ_LOCUS1245</name>
</gene>